<feature type="compositionally biased region" description="Low complexity" evidence="14">
    <location>
        <begin position="2714"/>
        <end position="2724"/>
    </location>
</feature>
<evidence type="ECO:0000256" key="12">
    <source>
        <dbReference type="ARBA" id="ARBA00023170"/>
    </source>
</evidence>
<dbReference type="InterPro" id="IPR000884">
    <property type="entry name" value="TSP1_rpt"/>
</dbReference>
<dbReference type="InterPro" id="IPR000152">
    <property type="entry name" value="EGF-type_Asp/Asn_hydroxyl_site"/>
</dbReference>
<dbReference type="SUPFAM" id="SSF57196">
    <property type="entry name" value="EGF/Laminin"/>
    <property type="match status" value="2"/>
</dbReference>
<keyword evidence="6 15" id="KW-0812">Transmembrane</keyword>
<dbReference type="RefSeq" id="XP_013383264.1">
    <property type="nucleotide sequence ID" value="XM_013527810.1"/>
</dbReference>
<dbReference type="InterPro" id="IPR052065">
    <property type="entry name" value="Compl_asym_regulator"/>
</dbReference>
<keyword evidence="8" id="KW-0677">Repeat</keyword>
<dbReference type="PROSITE" id="PS00010">
    <property type="entry name" value="ASX_HYDROXYL"/>
    <property type="match status" value="1"/>
</dbReference>
<dbReference type="FunFam" id="2.20.100.10:FF:000001">
    <property type="entry name" value="semaphorin-5A isoform X1"/>
    <property type="match status" value="12"/>
</dbReference>
<keyword evidence="9 15" id="KW-1133">Transmembrane helix</keyword>
<dbReference type="InterPro" id="IPR035234">
    <property type="entry name" value="IgGFc-bd_N"/>
</dbReference>
<dbReference type="FunFam" id="2.10.25.10:FF:000009">
    <property type="entry name" value="Low-density lipoprotein receptor isoform 1"/>
    <property type="match status" value="1"/>
</dbReference>
<dbReference type="PRINTS" id="PR01705">
    <property type="entry name" value="TSP1REPEAT"/>
</dbReference>
<evidence type="ECO:0000256" key="3">
    <source>
        <dbReference type="ARBA" id="ARBA00022525"/>
    </source>
</evidence>
<keyword evidence="4" id="KW-0245">EGF-like domain</keyword>
<dbReference type="GeneID" id="106153735"/>
<feature type="region of interest" description="Disordered" evidence="14">
    <location>
        <begin position="2656"/>
        <end position="2675"/>
    </location>
</feature>
<evidence type="ECO:0000313" key="19">
    <source>
        <dbReference type="RefSeq" id="XP_013383264.1"/>
    </source>
</evidence>
<dbReference type="GO" id="GO:0016020">
    <property type="term" value="C:membrane"/>
    <property type="evidence" value="ECO:0007669"/>
    <property type="project" value="UniProtKB-SubCell"/>
</dbReference>
<evidence type="ECO:0000256" key="7">
    <source>
        <dbReference type="ARBA" id="ARBA00022729"/>
    </source>
</evidence>
<feature type="signal peptide" evidence="16">
    <location>
        <begin position="1"/>
        <end position="23"/>
    </location>
</feature>
<dbReference type="GO" id="GO:0005576">
    <property type="term" value="C:extracellular region"/>
    <property type="evidence" value="ECO:0007669"/>
    <property type="project" value="UniProtKB-SubCell"/>
</dbReference>
<evidence type="ECO:0000256" key="10">
    <source>
        <dbReference type="ARBA" id="ARBA00023136"/>
    </source>
</evidence>
<comment type="subcellular location">
    <subcellularLocation>
        <location evidence="1">Membrane</location>
        <topology evidence="1">Single-pass type I membrane protein</topology>
    </subcellularLocation>
    <subcellularLocation>
        <location evidence="2">Secreted</location>
    </subcellularLocation>
</comment>
<dbReference type="Gene3D" id="2.20.100.10">
    <property type="entry name" value="Thrombospondin type-1 (TSP1) repeat"/>
    <property type="match status" value="22"/>
</dbReference>
<accession>A0A1S3HDU3</accession>
<reference evidence="19" key="1">
    <citation type="submission" date="2025-08" db="UniProtKB">
        <authorList>
            <consortium name="RefSeq"/>
        </authorList>
    </citation>
    <scope>IDENTIFICATION</scope>
    <source>
        <tissue evidence="19">Gonads</tissue>
    </source>
</reference>
<feature type="compositionally biased region" description="Low complexity" evidence="14">
    <location>
        <begin position="2777"/>
        <end position="2790"/>
    </location>
</feature>
<dbReference type="InterPro" id="IPR008160">
    <property type="entry name" value="Collagen"/>
</dbReference>
<dbReference type="SMART" id="SM00179">
    <property type="entry name" value="EGF_CA"/>
    <property type="match status" value="3"/>
</dbReference>
<dbReference type="PROSITE" id="PS50092">
    <property type="entry name" value="TSP1"/>
    <property type="match status" value="22"/>
</dbReference>
<dbReference type="InterPro" id="IPR000742">
    <property type="entry name" value="EGF"/>
</dbReference>
<dbReference type="InterPro" id="IPR001881">
    <property type="entry name" value="EGF-like_Ca-bd_dom"/>
</dbReference>
<keyword evidence="13" id="KW-0325">Glycoprotein</keyword>
<keyword evidence="12" id="KW-0675">Receptor</keyword>
<dbReference type="SUPFAM" id="SSF82895">
    <property type="entry name" value="TSP-1 type 1 repeat"/>
    <property type="match status" value="22"/>
</dbReference>
<evidence type="ECO:0000256" key="14">
    <source>
        <dbReference type="SAM" id="MobiDB-lite"/>
    </source>
</evidence>
<evidence type="ECO:0000256" key="6">
    <source>
        <dbReference type="ARBA" id="ARBA00022692"/>
    </source>
</evidence>
<dbReference type="OrthoDB" id="446173at2759"/>
<evidence type="ECO:0000256" key="11">
    <source>
        <dbReference type="ARBA" id="ARBA00023157"/>
    </source>
</evidence>
<organism evidence="18 19">
    <name type="scientific">Lingula anatina</name>
    <name type="common">Brachiopod</name>
    <name type="synonym">Lingula unguis</name>
    <dbReference type="NCBI Taxonomy" id="7574"/>
    <lineage>
        <taxon>Eukaryota</taxon>
        <taxon>Metazoa</taxon>
        <taxon>Spiralia</taxon>
        <taxon>Lophotrochozoa</taxon>
        <taxon>Brachiopoda</taxon>
        <taxon>Linguliformea</taxon>
        <taxon>Lingulata</taxon>
        <taxon>Lingulida</taxon>
        <taxon>Linguloidea</taxon>
        <taxon>Lingulidae</taxon>
        <taxon>Lingula</taxon>
    </lineage>
</organism>
<dbReference type="FunFam" id="2.20.100.10:FF:000067">
    <property type="entry name" value="Hemicentin 1"/>
    <property type="match status" value="1"/>
</dbReference>
<feature type="compositionally biased region" description="Pro residues" evidence="14">
    <location>
        <begin position="2742"/>
        <end position="2751"/>
    </location>
</feature>
<feature type="chain" id="PRO_5010237316" evidence="16">
    <location>
        <begin position="24"/>
        <end position="3076"/>
    </location>
</feature>
<feature type="region of interest" description="Disordered" evidence="14">
    <location>
        <begin position="2687"/>
        <end position="2846"/>
    </location>
</feature>
<name>A0A1S3HDU3_LINAN</name>
<dbReference type="Pfam" id="PF12662">
    <property type="entry name" value="cEGF"/>
    <property type="match status" value="2"/>
</dbReference>
<dbReference type="InterPro" id="IPR026823">
    <property type="entry name" value="cEGF"/>
</dbReference>
<feature type="transmembrane region" description="Helical" evidence="15">
    <location>
        <begin position="3017"/>
        <end position="3042"/>
    </location>
</feature>
<evidence type="ECO:0000259" key="17">
    <source>
        <dbReference type="PROSITE" id="PS01186"/>
    </source>
</evidence>
<evidence type="ECO:0000313" key="18">
    <source>
        <dbReference type="Proteomes" id="UP000085678"/>
    </source>
</evidence>
<evidence type="ECO:0000256" key="5">
    <source>
        <dbReference type="ARBA" id="ARBA00022583"/>
    </source>
</evidence>
<dbReference type="FunFam" id="2.20.100.10:FF:000007">
    <property type="entry name" value="Thrombospondin 1"/>
    <property type="match status" value="8"/>
</dbReference>
<dbReference type="Proteomes" id="UP000085678">
    <property type="component" value="Unplaced"/>
</dbReference>
<evidence type="ECO:0000256" key="9">
    <source>
        <dbReference type="ARBA" id="ARBA00022989"/>
    </source>
</evidence>
<dbReference type="PROSITE" id="PS01186">
    <property type="entry name" value="EGF_2"/>
    <property type="match status" value="2"/>
</dbReference>
<evidence type="ECO:0000256" key="4">
    <source>
        <dbReference type="ARBA" id="ARBA00022536"/>
    </source>
</evidence>
<keyword evidence="5" id="KW-0254">Endocytosis</keyword>
<sequence length="3076" mass="323879">MKQGRFSGITLVIFLALVPIAVSQTGSNAGRRFALAFMENKIENPTNQPLELHVSTEKSNVQVTVTAPKYTGTAINTTVSLNSHEVRIITIPNTLRMEGSKVENKAILVEATDDVVVYGINREPFSNDGFLALPVTALGRDYYAVTYSPPTVKTELGVVAIQDMTFLQITLPSRAGMVAEFEGTNYTSGQVISRILNSYQTLQLQSWFDLTGTHIHATNFGTGRDIAVFSGNIRTSVGTGDSRDHLVEQLPPVTAWGDTFAVVPIPGRTSIGDLIKIIASADNTIVETRESNIARRIHFFSRAGDSKNITTNPNSYLYINSTAPILVTQIVFSQLSSNEPADPSMIVVPPMQQYQTSYSFTTPKYSGAVANSDYTNYVLIAVHRSAKDTILDNNEWLNAAGLVIWGNIPGTELVGASFNISSGRHFIRHFTYTTPFMAILYGTADRESYAFPVGMKTGVIQQQQVCAAPRMVPGDSSDNDCDGQMNEEKCDKMDNDNDGRVDEDCAAAIDATGRDFVIMYLNNIVTEYSDYYDLELFIATFSTQAVQVEVRTPRFVYPSESRSATVNPDQVVSIPISANLRSEGNDVTTKAVQVTATGDISVYGVNKKKFSSDAFLAFPTDVLGTEYFTVSYSPATIATEFGVVGLQDGTTVTLEFPSPPGQTISVSLGGRTFSNGDMYQLTMNRFDTLHVQSTSDLTGTRITSSQNVAAFSGNVRTSIGSGNSRDHLSEQIPPVYAWGREFATVPIPARTTGDYFRVVASRDNTNILLRYTSSGGGSVSKEAVTITKAGGYFEKIVPSTNYVHLLSDKPVLLVQFVASQLSESEPADPSMIIVPPMEQYAFKYSFSTPVYSGGVEGGGYTHYVLVVSPTDQISGILLDNQNLSTSKPGLTWTPIADTTYSGTFFNVESGVHHIRHSSNGVALMGILYGKASKESYGFPIGMQFETIAVSCNAPYMVPGDGYDSDCDGTVDEEYCDGVDNDNDGDTDEDCKETVASSGQEFVIIFMENQVDVARNLPLEVYIANTYSTVTSQVNVTSPNFTPAIAETVTVGPNELKKVSLGRAIQTTGTGINSKAVLIQSSHDVNVYSINRELHSSEGYLALPTDILGTDYYVVCYSSSVITKNCQLGIAALSSTGSTTSVTIILPNNPGSPLNLTYNSWTYRNGDTIVLRLGSYQTFQAQAFGDMTGARVSSDKPIAVFSGNIRTIVGNESNYRDHLVEQLPPVNTWGQEFFTVPTPGRTVGDIFRIVASNDGTVVTVSGNGNDETVNLNRGAFAERSFPSNVYTHMTSTHPILVVQFTKSKATAASDVGDPSMAILTPAEQWQSEYTVTSLQESGSSGISYTNYVLVVVEAAQTGNLLLDGQALPSTVQWTPIPGTSYVGAAIQLPSGSMRLTHAQGRTFMATVYGAGDIESFAMSAGTRLKTLIQPVNGNWGAWQAWQICSATCGGGSHSRQRVCNNPAPSNGGSSCIGSNLEVEICNTLACANVDGNWGQWGSWSTCSVTCGSGQQTRTRECNDPPQSGSGQPCPSSDPSSETQSCTQSACPVNGNWGAWNAWSGCSALCNGGTRTRNRACDSPAPSNGGSSCPGDRTESEQCNTQACPVNGNWGAWANWASCTVSCGGGQRSRTRVCDNPAPSNGGSSCPGSATESEQCGTQGCPVVDGNWGEWQGWTLCSHTCGGGEKSRRHMCDSPAPANGGSYCPGPNIQTQECNSYPCPVNGEWGDWNDWTNCPVTCGSGLRTRFRECNNPSPQYGGASCLGSATQSEQCNTQGCPVNGNWGTWSSDWTLCSKTCGGGVKFRVKLCNNPAPANGGAHCAGNGLYRQDCNTSPCPVNGNWGGWSIWNTCSVTCGIGQQIRTRACDNPTPSNGGLSCLGSKTETQACSDVGCPADGNWGSWTPWSSCPVTCGGGTQTRSRQCDNPAPSNGGNPCFGSGSESQQCNTQGCQVNGNWGGWSVWNTCSVTCGIGQQQRARACDNPAPANGGTTCPGNRIDTQNCSITGCPADGNWGSWTPWSSCPVTCGGGTQTRTRQCDNPAPSNGGNPCFGSGSESQQCNTQGCQVNGNWGGWSVWNTCSVTCGIGQQSRARVCDNPAPANGGTTCPGNRIDTQNCSITGCPADGNWGSWTPWSSCPVTCGGGTQTRTRQCDNPAPSNGGNPCFGSGSESQQCNTQGCLVNGNWGSWSSWTTCPVSCGGESQARARSCNNPAPSNGGASCPGEGTQFQQCNTQACQVNGNWGGWSVWNTCSVTCGIGQQSRARVCDNPAPANGGTTCPGNRIDTQNCSITGCPADGNWGSWTPWSSCPVTCGGGTQTRTRQCDNPAPSNGGNPCFGSGSESQQCNTQGCPVNGNWGSWSSWTTCPVNCGGGSQARTRSCSNPAPSNGGASCPGERTQFQQCNTQACQVNGNWGGWSGWSTCSATCGIGQRSRARVCDNPAPANGGTTCPGNNAESEQCSITGCPADGNWGSWTPWSSCSVTCGGGTQTRSRQCDNPAPSNGGNTCFGSGSESQQCNTQGCPVTGNWGSWSSWASCPVSCGGGTQTKTRLCDNPAPSNGGSSCPGSSEMSQQCNTENCPVHGNWGYWTYWGTCTVTCGGGTQSRTRLCNNPTPNYGGDNCPGEGKVSQSCNTQPCPVNGNWGQWASWSQCSKTCGTGAHSRTRVCDQPPPSNGGISCPGNSQEDASCNTFSCQAAVGPPGPQGPAGPKGQRGEQGPTGPQGLDGLRGLPGPLGPTGPQGPTGSAGPQGPPGSPGPPGDTGAKGDKGEQGPPGPFGPTGIRGPQGVTGPTGPPGSKGAKGDQGVKGEKGSRGGTGSQGEAGPSGSKGDKGSQGIQGVKGDTGIAGPVGPVGPPGNEEVDECLYNQGECEQVCVNSYLSYHCKCNAGYQLTDNKKSCSDKNECDQNHGGCEQQCYNAEGTYVCACNSGYRLSPDRHSCEDIDECAVSSGGCNTSQTCINTRGSHICIGTVPGSMDTLSQTLQTKISELTTLSETVSQVVKDGTGVQASSQVGDCGYDTSLINGYVIVAMIIWLIGLTVLLLIMVGYMIYKQRREKKKEKEEKFFNGDQTSFSRNSIFSTPNGY</sequence>
<dbReference type="SMART" id="SM00181">
    <property type="entry name" value="EGF"/>
    <property type="match status" value="2"/>
</dbReference>
<dbReference type="Pfam" id="PF00090">
    <property type="entry name" value="TSP_1"/>
    <property type="match status" value="22"/>
</dbReference>
<evidence type="ECO:0000256" key="1">
    <source>
        <dbReference type="ARBA" id="ARBA00004479"/>
    </source>
</evidence>
<dbReference type="PANTHER" id="PTHR22906:SF21">
    <property type="entry name" value="SEMA DOMAIN-CONTAINING PROTEIN"/>
    <property type="match status" value="1"/>
</dbReference>
<proteinExistence type="predicted"/>
<feature type="compositionally biased region" description="Basic and acidic residues" evidence="14">
    <location>
        <begin position="2792"/>
        <end position="2804"/>
    </location>
</feature>
<dbReference type="Pfam" id="PF01391">
    <property type="entry name" value="Collagen"/>
    <property type="match status" value="2"/>
</dbReference>
<evidence type="ECO:0000256" key="15">
    <source>
        <dbReference type="SAM" id="Phobius"/>
    </source>
</evidence>
<feature type="domain" description="EGF-like" evidence="17">
    <location>
        <begin position="2875"/>
        <end position="2890"/>
    </location>
</feature>
<keyword evidence="11" id="KW-1015">Disulfide bond</keyword>
<keyword evidence="10 15" id="KW-0472">Membrane</keyword>
<dbReference type="InParanoid" id="A0A1S3HDU3"/>
<dbReference type="GO" id="GO:0006897">
    <property type="term" value="P:endocytosis"/>
    <property type="evidence" value="ECO:0007669"/>
    <property type="project" value="UniProtKB-KW"/>
</dbReference>
<dbReference type="Gene3D" id="2.10.25.10">
    <property type="entry name" value="Laminin"/>
    <property type="match status" value="3"/>
</dbReference>
<evidence type="ECO:0000256" key="13">
    <source>
        <dbReference type="ARBA" id="ARBA00023180"/>
    </source>
</evidence>
<dbReference type="PANTHER" id="PTHR22906">
    <property type="entry name" value="PROPERDIN"/>
    <property type="match status" value="1"/>
</dbReference>
<dbReference type="KEGG" id="lak:106153735"/>
<dbReference type="Pfam" id="PF17517">
    <property type="entry name" value="IgGFc_binding"/>
    <property type="match status" value="3"/>
</dbReference>
<evidence type="ECO:0000256" key="8">
    <source>
        <dbReference type="ARBA" id="ARBA00022737"/>
    </source>
</evidence>
<feature type="domain" description="EGF-like" evidence="17">
    <location>
        <begin position="2916"/>
        <end position="2931"/>
    </location>
</feature>
<dbReference type="GO" id="GO:0005509">
    <property type="term" value="F:calcium ion binding"/>
    <property type="evidence" value="ECO:0007669"/>
    <property type="project" value="InterPro"/>
</dbReference>
<dbReference type="InterPro" id="IPR036383">
    <property type="entry name" value="TSP1_rpt_sf"/>
</dbReference>
<dbReference type="SMART" id="SM00209">
    <property type="entry name" value="TSP1"/>
    <property type="match status" value="22"/>
</dbReference>
<gene>
    <name evidence="19" type="primary">LOC106153735</name>
</gene>
<keyword evidence="18" id="KW-1185">Reference proteome</keyword>
<keyword evidence="3" id="KW-0964">Secreted</keyword>
<evidence type="ECO:0000256" key="2">
    <source>
        <dbReference type="ARBA" id="ARBA00004613"/>
    </source>
</evidence>
<protein>
    <submittedName>
        <fullName evidence="19">Uncharacterized protein LOC106153735 isoform X1</fullName>
    </submittedName>
</protein>
<evidence type="ECO:0000256" key="16">
    <source>
        <dbReference type="SAM" id="SignalP"/>
    </source>
</evidence>
<keyword evidence="7 16" id="KW-0732">Signal</keyword>